<evidence type="ECO:0000256" key="2">
    <source>
        <dbReference type="ARBA" id="ARBA00009853"/>
    </source>
</evidence>
<dbReference type="eggNOG" id="COG0697">
    <property type="taxonomic scope" value="Bacteria"/>
</dbReference>
<evidence type="ECO:0000313" key="8">
    <source>
        <dbReference type="EMBL" id="ACI98283.1"/>
    </source>
</evidence>
<feature type="transmembrane region" description="Helical" evidence="6">
    <location>
        <begin position="283"/>
        <end position="301"/>
    </location>
</feature>
<dbReference type="HOGENOM" id="CLU_032828_0_0_5"/>
<feature type="transmembrane region" description="Helical" evidence="6">
    <location>
        <begin position="253"/>
        <end position="277"/>
    </location>
</feature>
<feature type="domain" description="EamA" evidence="7">
    <location>
        <begin position="170"/>
        <end position="297"/>
    </location>
</feature>
<name>B6IS47_RHOCS</name>
<reference evidence="8 9" key="1">
    <citation type="journal article" date="2010" name="BMC Genomics">
        <title>Metabolic flexibility revealed in the genome of the cyst-forming alpha-1 proteobacterium Rhodospirillum centenum.</title>
        <authorList>
            <person name="Lu Y.K."/>
            <person name="Marden J."/>
            <person name="Han M."/>
            <person name="Swingley W.D."/>
            <person name="Mastrian S.D."/>
            <person name="Chowdhury S.R."/>
            <person name="Hao J."/>
            <person name="Helmy T."/>
            <person name="Kim S."/>
            <person name="Kurdoglu A.A."/>
            <person name="Matthies H.J."/>
            <person name="Rollo D."/>
            <person name="Stothard P."/>
            <person name="Blankenship R.E."/>
            <person name="Bauer C.E."/>
            <person name="Touchman J.W."/>
        </authorList>
    </citation>
    <scope>NUCLEOTIDE SEQUENCE [LARGE SCALE GENOMIC DNA]</scope>
    <source>
        <strain evidence="9">ATCC 51521 / SW</strain>
    </source>
</reference>
<protein>
    <submittedName>
        <fullName evidence="8">Membrane protein, putative</fullName>
    </submittedName>
</protein>
<dbReference type="PANTHER" id="PTHR22911">
    <property type="entry name" value="ACYL-MALONYL CONDENSING ENZYME-RELATED"/>
    <property type="match status" value="1"/>
</dbReference>
<accession>B6IS47</accession>
<organism evidence="8 9">
    <name type="scientific">Rhodospirillum centenum (strain ATCC 51521 / SW)</name>
    <dbReference type="NCBI Taxonomy" id="414684"/>
    <lineage>
        <taxon>Bacteria</taxon>
        <taxon>Pseudomonadati</taxon>
        <taxon>Pseudomonadota</taxon>
        <taxon>Alphaproteobacteria</taxon>
        <taxon>Rhodospirillales</taxon>
        <taxon>Rhodospirillaceae</taxon>
        <taxon>Rhodospirillum</taxon>
    </lineage>
</organism>
<keyword evidence="4 6" id="KW-1133">Transmembrane helix</keyword>
<keyword evidence="5 6" id="KW-0472">Membrane</keyword>
<evidence type="ECO:0000256" key="4">
    <source>
        <dbReference type="ARBA" id="ARBA00022989"/>
    </source>
</evidence>
<dbReference type="RefSeq" id="WP_012566073.1">
    <property type="nucleotide sequence ID" value="NC_011420.2"/>
</dbReference>
<gene>
    <name evidence="8" type="ordered locus">RC1_0853</name>
</gene>
<comment type="similarity">
    <text evidence="2">Belongs to the drug/metabolite transporter (DMT) superfamily. 10 TMS drug/metabolite exporter (DME) (TC 2.A.7.3) family.</text>
</comment>
<feature type="transmembrane region" description="Helical" evidence="6">
    <location>
        <begin position="108"/>
        <end position="127"/>
    </location>
</feature>
<evidence type="ECO:0000259" key="7">
    <source>
        <dbReference type="Pfam" id="PF00892"/>
    </source>
</evidence>
<dbReference type="GO" id="GO:0016020">
    <property type="term" value="C:membrane"/>
    <property type="evidence" value="ECO:0007669"/>
    <property type="project" value="UniProtKB-SubCell"/>
</dbReference>
<keyword evidence="3 6" id="KW-0812">Transmembrane</keyword>
<dbReference type="PANTHER" id="PTHR22911:SF6">
    <property type="entry name" value="SOLUTE CARRIER FAMILY 35 MEMBER G1"/>
    <property type="match status" value="1"/>
</dbReference>
<dbReference type="SUPFAM" id="SSF103481">
    <property type="entry name" value="Multidrug resistance efflux transporter EmrE"/>
    <property type="match status" value="2"/>
</dbReference>
<evidence type="ECO:0000313" key="9">
    <source>
        <dbReference type="Proteomes" id="UP000001591"/>
    </source>
</evidence>
<dbReference type="STRING" id="414684.RC1_0853"/>
<dbReference type="AlphaFoldDB" id="B6IS47"/>
<feature type="transmembrane region" description="Helical" evidence="6">
    <location>
        <begin position="85"/>
        <end position="102"/>
    </location>
</feature>
<proteinExistence type="inferred from homology"/>
<feature type="transmembrane region" description="Helical" evidence="6">
    <location>
        <begin position="136"/>
        <end position="155"/>
    </location>
</feature>
<feature type="transmembrane region" description="Helical" evidence="6">
    <location>
        <begin position="228"/>
        <end position="246"/>
    </location>
</feature>
<dbReference type="Pfam" id="PF00892">
    <property type="entry name" value="EamA"/>
    <property type="match status" value="2"/>
</dbReference>
<dbReference type="InterPro" id="IPR037185">
    <property type="entry name" value="EmrE-like"/>
</dbReference>
<feature type="transmembrane region" description="Helical" evidence="6">
    <location>
        <begin position="167"/>
        <end position="189"/>
    </location>
</feature>
<feature type="transmembrane region" description="Helical" evidence="6">
    <location>
        <begin position="12"/>
        <end position="32"/>
    </location>
</feature>
<sequence length="321" mass="33976">MPLPPAQADSPTVSIASAVGSMALAIFLFASMNAMVKALGDTYPLSQIVFFRAFFALISIWPMIRAAGGLRSLRTERPWGHAWRCAAGVTAMACGFAAIMMLPLANAAALGFTAPLFTTVLAVLILGERVRWRRTLALILGFCGVLVMLSPKLGLSGDVPAGATTEGMVLGSVLALAGAASAALAMISIRRLSATEPSTTIVFWFMITACVASGILLPFQFVMPDLKGLLLLVTIGLFGGVAQLLLTRAYRSAPVAVVAPFDYTAMVWATLYGYLIWDEVPETAVWIGAAIVIGSGVYITLREIRLGVSRTPPVRLRGELP</sequence>
<feature type="transmembrane region" description="Helical" evidence="6">
    <location>
        <begin position="201"/>
        <end position="222"/>
    </location>
</feature>
<evidence type="ECO:0000256" key="1">
    <source>
        <dbReference type="ARBA" id="ARBA00004141"/>
    </source>
</evidence>
<dbReference type="Proteomes" id="UP000001591">
    <property type="component" value="Chromosome"/>
</dbReference>
<evidence type="ECO:0000256" key="3">
    <source>
        <dbReference type="ARBA" id="ARBA00022692"/>
    </source>
</evidence>
<dbReference type="EMBL" id="CP000613">
    <property type="protein sequence ID" value="ACI98283.1"/>
    <property type="molecule type" value="Genomic_DNA"/>
</dbReference>
<dbReference type="InterPro" id="IPR000620">
    <property type="entry name" value="EamA_dom"/>
</dbReference>
<feature type="transmembrane region" description="Helical" evidence="6">
    <location>
        <begin position="44"/>
        <end position="64"/>
    </location>
</feature>
<evidence type="ECO:0000256" key="5">
    <source>
        <dbReference type="ARBA" id="ARBA00023136"/>
    </source>
</evidence>
<dbReference type="KEGG" id="rce:RC1_0853"/>
<evidence type="ECO:0000256" key="6">
    <source>
        <dbReference type="SAM" id="Phobius"/>
    </source>
</evidence>
<feature type="domain" description="EamA" evidence="7">
    <location>
        <begin position="21"/>
        <end position="149"/>
    </location>
</feature>
<comment type="subcellular location">
    <subcellularLocation>
        <location evidence="1">Membrane</location>
        <topology evidence="1">Multi-pass membrane protein</topology>
    </subcellularLocation>
</comment>
<keyword evidence="9" id="KW-1185">Reference proteome</keyword>
<dbReference type="OrthoDB" id="9812899at2"/>